<evidence type="ECO:0000256" key="8">
    <source>
        <dbReference type="RuleBase" id="RU004516"/>
    </source>
</evidence>
<dbReference type="InterPro" id="IPR001544">
    <property type="entry name" value="Aminotrans_IV"/>
</dbReference>
<dbReference type="NCBIfam" id="TIGR01123">
    <property type="entry name" value="ilvE_II"/>
    <property type="match status" value="1"/>
</dbReference>
<dbReference type="FunFam" id="3.20.10.10:FF:000004">
    <property type="entry name" value="Branched-chain-amino-acid aminotransferase"/>
    <property type="match status" value="1"/>
</dbReference>
<evidence type="ECO:0000256" key="4">
    <source>
        <dbReference type="ARBA" id="ARBA00022605"/>
    </source>
</evidence>
<evidence type="ECO:0000256" key="5">
    <source>
        <dbReference type="ARBA" id="ARBA00022679"/>
    </source>
</evidence>
<feature type="region of interest" description="Disordered" evidence="10">
    <location>
        <begin position="791"/>
        <end position="819"/>
    </location>
</feature>
<feature type="transmembrane region" description="Helical" evidence="11">
    <location>
        <begin position="707"/>
        <end position="725"/>
    </location>
</feature>
<comment type="catalytic activity">
    <reaction evidence="9">
        <text>L-isoleucine + 2-oxoglutarate = (S)-3-methyl-2-oxopentanoate + L-glutamate</text>
        <dbReference type="Rhea" id="RHEA:24801"/>
        <dbReference type="ChEBI" id="CHEBI:16810"/>
        <dbReference type="ChEBI" id="CHEBI:29985"/>
        <dbReference type="ChEBI" id="CHEBI:35146"/>
        <dbReference type="ChEBI" id="CHEBI:58045"/>
        <dbReference type="EC" id="2.6.1.42"/>
    </reaction>
</comment>
<dbReference type="SUPFAM" id="SSF56752">
    <property type="entry name" value="D-aminoacid aminotransferase-like PLP-dependent enzymes"/>
    <property type="match status" value="1"/>
</dbReference>
<dbReference type="InterPro" id="IPR018300">
    <property type="entry name" value="Aminotrans_IV_CS"/>
</dbReference>
<dbReference type="Proteomes" id="UP000613177">
    <property type="component" value="Unassembled WGS sequence"/>
</dbReference>
<keyword evidence="4 9" id="KW-0028">Amino-acid biosynthesis</keyword>
<dbReference type="FunFam" id="3.30.470.10:FF:000005">
    <property type="entry name" value="Branched-chain-amino-acid aminotransferase"/>
    <property type="match status" value="1"/>
</dbReference>
<evidence type="ECO:0000256" key="10">
    <source>
        <dbReference type="SAM" id="MobiDB-lite"/>
    </source>
</evidence>
<accession>A0A8H7SYY8</accession>
<gene>
    <name evidence="12" type="ORF">INT48_009721</name>
</gene>
<dbReference type="Pfam" id="PF01063">
    <property type="entry name" value="Aminotran_4"/>
    <property type="match status" value="1"/>
</dbReference>
<evidence type="ECO:0000256" key="3">
    <source>
        <dbReference type="ARBA" id="ARBA00022576"/>
    </source>
</evidence>
<dbReference type="Gene3D" id="3.30.470.10">
    <property type="match status" value="1"/>
</dbReference>
<evidence type="ECO:0000256" key="11">
    <source>
        <dbReference type="SAM" id="Phobius"/>
    </source>
</evidence>
<proteinExistence type="inferred from homology"/>
<dbReference type="PANTHER" id="PTHR11825">
    <property type="entry name" value="SUBGROUP IIII AMINOTRANSFERASE"/>
    <property type="match status" value="1"/>
</dbReference>
<dbReference type="GO" id="GO:0005739">
    <property type="term" value="C:mitochondrion"/>
    <property type="evidence" value="ECO:0007669"/>
    <property type="project" value="TreeGrafter"/>
</dbReference>
<dbReference type="InterPro" id="IPR005786">
    <property type="entry name" value="B_amino_transII"/>
</dbReference>
<feature type="transmembrane region" description="Helical" evidence="11">
    <location>
        <begin position="638"/>
        <end position="662"/>
    </location>
</feature>
<comment type="similarity">
    <text evidence="2 9">Belongs to the class-IV pyridoxal-phosphate-dependent aminotransferase family.</text>
</comment>
<dbReference type="PROSITE" id="PS00770">
    <property type="entry name" value="AA_TRANSFER_CLASS_4"/>
    <property type="match status" value="1"/>
</dbReference>
<keyword evidence="5 9" id="KW-0808">Transferase</keyword>
<dbReference type="EMBL" id="JAEPRE010000003">
    <property type="protein sequence ID" value="KAG2237782.1"/>
    <property type="molecule type" value="Genomic_DNA"/>
</dbReference>
<keyword evidence="7 9" id="KW-0100">Branched-chain amino acid biosynthesis</keyword>
<dbReference type="InterPro" id="IPR036038">
    <property type="entry name" value="Aminotransferase-like"/>
</dbReference>
<dbReference type="PANTHER" id="PTHR11825:SF44">
    <property type="entry name" value="BRANCHED-CHAIN-AMINO-ACID AMINOTRANSFERASE"/>
    <property type="match status" value="1"/>
</dbReference>
<feature type="transmembrane region" description="Helical" evidence="11">
    <location>
        <begin position="596"/>
        <end position="617"/>
    </location>
</feature>
<comment type="catalytic activity">
    <reaction evidence="9">
        <text>L-leucine + 2-oxoglutarate = 4-methyl-2-oxopentanoate + L-glutamate</text>
        <dbReference type="Rhea" id="RHEA:18321"/>
        <dbReference type="ChEBI" id="CHEBI:16810"/>
        <dbReference type="ChEBI" id="CHEBI:17865"/>
        <dbReference type="ChEBI" id="CHEBI:29985"/>
        <dbReference type="ChEBI" id="CHEBI:57427"/>
        <dbReference type="EC" id="2.6.1.42"/>
    </reaction>
</comment>
<dbReference type="AlphaFoldDB" id="A0A8H7SYY8"/>
<dbReference type="GO" id="GO:0009098">
    <property type="term" value="P:L-leucine biosynthetic process"/>
    <property type="evidence" value="ECO:0007669"/>
    <property type="project" value="TreeGrafter"/>
</dbReference>
<feature type="transmembrane region" description="Helical" evidence="11">
    <location>
        <begin position="439"/>
        <end position="463"/>
    </location>
</feature>
<organism evidence="12 13">
    <name type="scientific">Thamnidium elegans</name>
    <dbReference type="NCBI Taxonomy" id="101142"/>
    <lineage>
        <taxon>Eukaryota</taxon>
        <taxon>Fungi</taxon>
        <taxon>Fungi incertae sedis</taxon>
        <taxon>Mucoromycota</taxon>
        <taxon>Mucoromycotina</taxon>
        <taxon>Mucoromycetes</taxon>
        <taxon>Mucorales</taxon>
        <taxon>Mucorineae</taxon>
        <taxon>Mucoraceae</taxon>
        <taxon>Thamnidium</taxon>
    </lineage>
</organism>
<evidence type="ECO:0000256" key="1">
    <source>
        <dbReference type="ARBA" id="ARBA00001933"/>
    </source>
</evidence>
<protein>
    <recommendedName>
        <fullName evidence="9">Branched-chain-amino-acid aminotransferase</fullName>
        <ecNumber evidence="9">2.6.1.42</ecNumber>
    </recommendedName>
</protein>
<comment type="caution">
    <text evidence="12">The sequence shown here is derived from an EMBL/GenBank/DDBJ whole genome shotgun (WGS) entry which is preliminary data.</text>
</comment>
<feature type="transmembrane region" description="Helical" evidence="11">
    <location>
        <begin position="511"/>
        <end position="530"/>
    </location>
</feature>
<feature type="transmembrane region" description="Helical" evidence="11">
    <location>
        <begin position="674"/>
        <end position="695"/>
    </location>
</feature>
<dbReference type="InterPro" id="IPR033939">
    <property type="entry name" value="BCAT_family"/>
</dbReference>
<keyword evidence="6 8" id="KW-0663">Pyridoxal phosphate</keyword>
<feature type="compositionally biased region" description="Polar residues" evidence="10">
    <location>
        <begin position="791"/>
        <end position="806"/>
    </location>
</feature>
<dbReference type="NCBIfam" id="NF009897">
    <property type="entry name" value="PRK13357.1"/>
    <property type="match status" value="1"/>
</dbReference>
<evidence type="ECO:0000313" key="13">
    <source>
        <dbReference type="Proteomes" id="UP000613177"/>
    </source>
</evidence>
<evidence type="ECO:0000256" key="9">
    <source>
        <dbReference type="RuleBase" id="RU004517"/>
    </source>
</evidence>
<comment type="catalytic activity">
    <reaction evidence="9">
        <text>L-valine + 2-oxoglutarate = 3-methyl-2-oxobutanoate + L-glutamate</text>
        <dbReference type="Rhea" id="RHEA:24813"/>
        <dbReference type="ChEBI" id="CHEBI:11851"/>
        <dbReference type="ChEBI" id="CHEBI:16810"/>
        <dbReference type="ChEBI" id="CHEBI:29985"/>
        <dbReference type="ChEBI" id="CHEBI:57762"/>
        <dbReference type="EC" id="2.6.1.42"/>
    </reaction>
</comment>
<keyword evidence="13" id="KW-1185">Reference proteome</keyword>
<dbReference type="GO" id="GO:0009099">
    <property type="term" value="P:L-valine biosynthetic process"/>
    <property type="evidence" value="ECO:0007669"/>
    <property type="project" value="TreeGrafter"/>
</dbReference>
<dbReference type="InterPro" id="IPR043132">
    <property type="entry name" value="BCAT-like_C"/>
</dbReference>
<sequence length="819" mass="92589">MFSARLLPSFKRTAFTQSKRLSSQLSASKLKITKTDTLKPLVANNELVFGNTFTDHMVTVNWDEEKGWAAPEIRPYENLSLAPSAVVFHYASECFEGMKAYKDEHGKIRLFRPEMNMARMNRSTARIALPGFDGDELIKIIGEYLKTDDRWIPEGKGYSLYLRPTMIGTQEVLGVNPPTKALLFVIGCPVGPYYKTGFNAVRLLATTEYVRAWPRGTGEAKIGGNYAPGLLPQRLAAEKGYQQNLWLFGDEHALTEVGTMNLFILLKNDNGDLELVTPPLDGSILPGVTRDSIISLAKEWKEFEVKERPMTMPELRDYIKAGRVVEMFGCGTACVVSPIKEIGYLGEDLKIPLDPKDSTSQAGPYTKRFNDSINAIQYAVRAKYYQPTIIKIYDMATASTGNFRSKLRAMLNRPQDSNTNQQVVADQYQSSHIMQCPTAMALLFLLALETILICIMESFILYYHSKIFAACQFSLNTIGLGQVDFIYHGLYMATPIYQLCLYLDTLRQRNVFQLFTLILFGGLMVIFSGIQTMQHMIFEQNGCDPWNQNSNNITFPNTTLSSSLKMSVIISNTTKPVSIYQDTMDTNISNIRPFEYSSLAIIILVFFIMLICVIKLYKLFRWNNYLFHTFANDMRLRNALISWAIFTGLLKIDFFFAFAYAIQLVPTALLGYTSIPLFEGALVFAISFIAFLLAIHSIRNEDMRTLGVFNTIVLGSIGYFGNRLYTFGIHREIDPFLLTRHDLLFTTLILTLLMILTLCSGLVCVRNVVLNKVRILQDFKCVCPTCYFHSTSTESDTPQESSNLEAASQDMGNLPYHNK</sequence>
<name>A0A8H7SYY8_9FUNG</name>
<dbReference type="EC" id="2.6.1.42" evidence="9"/>
<comment type="cofactor">
    <cofactor evidence="1 8">
        <name>pyridoxal 5'-phosphate</name>
        <dbReference type="ChEBI" id="CHEBI:597326"/>
    </cofactor>
</comment>
<reference evidence="12" key="1">
    <citation type="submission" date="2021-01" db="EMBL/GenBank/DDBJ databases">
        <title>Metabolic potential, ecology and presence of endohyphal bacteria is reflected in genomic diversity of Mucoromycotina.</title>
        <authorList>
            <person name="Muszewska A."/>
            <person name="Okrasinska A."/>
            <person name="Steczkiewicz K."/>
            <person name="Drgas O."/>
            <person name="Orlowska M."/>
            <person name="Perlinska-Lenart U."/>
            <person name="Aleksandrzak-Piekarczyk T."/>
            <person name="Szatraj K."/>
            <person name="Zielenkiewicz U."/>
            <person name="Pilsyk S."/>
            <person name="Malc E."/>
            <person name="Mieczkowski P."/>
            <person name="Kruszewska J.S."/>
            <person name="Biernat P."/>
            <person name="Pawlowska J."/>
        </authorList>
    </citation>
    <scope>NUCLEOTIDE SEQUENCE</scope>
    <source>
        <strain evidence="12">WA0000018081</strain>
    </source>
</reference>
<keyword evidence="11" id="KW-0472">Membrane</keyword>
<keyword evidence="3 9" id="KW-0032">Aminotransferase</keyword>
<dbReference type="InterPro" id="IPR043131">
    <property type="entry name" value="BCAT-like_N"/>
</dbReference>
<dbReference type="Gene3D" id="3.20.10.10">
    <property type="entry name" value="D-amino Acid Aminotransferase, subunit A, domain 2"/>
    <property type="match status" value="1"/>
</dbReference>
<evidence type="ECO:0000313" key="12">
    <source>
        <dbReference type="EMBL" id="KAG2237782.1"/>
    </source>
</evidence>
<evidence type="ECO:0000256" key="2">
    <source>
        <dbReference type="ARBA" id="ARBA00009320"/>
    </source>
</evidence>
<dbReference type="CDD" id="cd01557">
    <property type="entry name" value="BCAT_beta_family"/>
    <property type="match status" value="1"/>
</dbReference>
<evidence type="ECO:0000256" key="7">
    <source>
        <dbReference type="ARBA" id="ARBA00023304"/>
    </source>
</evidence>
<evidence type="ECO:0000256" key="6">
    <source>
        <dbReference type="ARBA" id="ARBA00022898"/>
    </source>
</evidence>
<dbReference type="GO" id="GO:0004084">
    <property type="term" value="F:branched-chain-amino-acid transaminase activity"/>
    <property type="evidence" value="ECO:0007669"/>
    <property type="project" value="UniProtKB-EC"/>
</dbReference>
<keyword evidence="11" id="KW-1133">Transmembrane helix</keyword>
<feature type="transmembrane region" description="Helical" evidence="11">
    <location>
        <begin position="745"/>
        <end position="765"/>
    </location>
</feature>
<keyword evidence="11" id="KW-0812">Transmembrane</keyword>